<keyword evidence="2" id="KW-1185">Reference proteome</keyword>
<gene>
    <name evidence="1" type="ORF">H8F23_16830</name>
</gene>
<organism evidence="1 2">
    <name type="scientific">Pseudomonas neuropathica</name>
    <dbReference type="NCBI Taxonomy" id="2730425"/>
    <lineage>
        <taxon>Bacteria</taxon>
        <taxon>Pseudomonadati</taxon>
        <taxon>Pseudomonadota</taxon>
        <taxon>Gammaproteobacteria</taxon>
        <taxon>Pseudomonadales</taxon>
        <taxon>Pseudomonadaceae</taxon>
        <taxon>Pseudomonas</taxon>
    </lineage>
</organism>
<sequence length="272" mass="29028">MISHLDHVVYPVSQGLFDEVIGQFTRAGFMAHTRQVRHDDGRVSAFFRLSGGYLEFCTGNAPGSDRGCSIWLCSTDLVAHLACLLPSQRAALTLTAKAPAGETAPAWLIANLPAGDTGDVSVSLIEYVRGIGGDLATQVSDNGLFALGGVSLLCARPKQEQHHYFTHLDDRVSIAMEPGRLMIGQQRLAFLERQALPGNASTALMAAPCLVHLITVDVDRTKALLQAAGFKLQEVLGLGLLARSSLAPAVCLVIDDGLSVQAHHDQLLARRG</sequence>
<comment type="caution">
    <text evidence="1">The sequence shown here is derived from an EMBL/GenBank/DDBJ whole genome shotgun (WGS) entry which is preliminary data.</text>
</comment>
<reference evidence="1 2" key="1">
    <citation type="submission" date="2020-08" db="EMBL/GenBank/DDBJ databases">
        <title>Description of novel Pseudomonas species.</title>
        <authorList>
            <person name="Duman M."/>
            <person name="Mulet M."/>
            <person name="Altun S."/>
            <person name="Saticioglu I.B."/>
            <person name="Lalucat J."/>
            <person name="Garcia-Valdes E."/>
        </authorList>
    </citation>
    <scope>NUCLEOTIDE SEQUENCE [LARGE SCALE GENOMIC DNA]</scope>
    <source>
        <strain evidence="1 2">P155</strain>
    </source>
</reference>
<dbReference type="Proteomes" id="UP000722111">
    <property type="component" value="Unassembled WGS sequence"/>
</dbReference>
<accession>A0ABS0BKE4</accession>
<evidence type="ECO:0000313" key="2">
    <source>
        <dbReference type="Proteomes" id="UP000722111"/>
    </source>
</evidence>
<evidence type="ECO:0008006" key="3">
    <source>
        <dbReference type="Google" id="ProtNLM"/>
    </source>
</evidence>
<name>A0ABS0BKE4_9PSED</name>
<protein>
    <recommendedName>
        <fullName evidence="3">Glyoxalase-like domain-containing protein</fullName>
    </recommendedName>
</protein>
<evidence type="ECO:0000313" key="1">
    <source>
        <dbReference type="EMBL" id="MBF6034916.1"/>
    </source>
</evidence>
<dbReference type="EMBL" id="JACOPX010000010">
    <property type="protein sequence ID" value="MBF6034916.1"/>
    <property type="molecule type" value="Genomic_DNA"/>
</dbReference>
<proteinExistence type="predicted"/>
<dbReference type="RefSeq" id="WP_194935126.1">
    <property type="nucleotide sequence ID" value="NZ_JACOPX010000010.1"/>
</dbReference>